<name>A0A0M3HLF0_ASCLU</name>
<protein>
    <submittedName>
        <fullName evidence="2">Transcriptional regulator</fullName>
    </submittedName>
</protein>
<sequence>MTGLSVLLPSQSALFRKDVSPTNVAQEASSLAGFEPESWNQENIKHRV</sequence>
<dbReference type="AlphaFoldDB" id="A0A0M3HLF0"/>
<keyword evidence="1" id="KW-1185">Reference proteome</keyword>
<accession>A0A0M3HLF0</accession>
<dbReference type="WBParaSite" id="ALUE_0000234501-mRNA-1">
    <property type="protein sequence ID" value="ALUE_0000234501-mRNA-1"/>
    <property type="gene ID" value="ALUE_0000234501"/>
</dbReference>
<dbReference type="Proteomes" id="UP000036681">
    <property type="component" value="Unplaced"/>
</dbReference>
<reference evidence="2" key="1">
    <citation type="submission" date="2017-02" db="UniProtKB">
        <authorList>
            <consortium name="WormBaseParasite"/>
        </authorList>
    </citation>
    <scope>IDENTIFICATION</scope>
</reference>
<organism evidence="1 2">
    <name type="scientific">Ascaris lumbricoides</name>
    <name type="common">Giant roundworm</name>
    <dbReference type="NCBI Taxonomy" id="6252"/>
    <lineage>
        <taxon>Eukaryota</taxon>
        <taxon>Metazoa</taxon>
        <taxon>Ecdysozoa</taxon>
        <taxon>Nematoda</taxon>
        <taxon>Chromadorea</taxon>
        <taxon>Rhabditida</taxon>
        <taxon>Spirurina</taxon>
        <taxon>Ascaridomorpha</taxon>
        <taxon>Ascaridoidea</taxon>
        <taxon>Ascarididae</taxon>
        <taxon>Ascaris</taxon>
    </lineage>
</organism>
<evidence type="ECO:0000313" key="1">
    <source>
        <dbReference type="Proteomes" id="UP000036681"/>
    </source>
</evidence>
<proteinExistence type="predicted"/>
<evidence type="ECO:0000313" key="2">
    <source>
        <dbReference type="WBParaSite" id="ALUE_0000234501-mRNA-1"/>
    </source>
</evidence>